<evidence type="ECO:0000256" key="1">
    <source>
        <dbReference type="SAM" id="Phobius"/>
    </source>
</evidence>
<keyword evidence="1" id="KW-0472">Membrane</keyword>
<organism evidence="2 3">
    <name type="scientific">Acinetobacter pittii</name>
    <name type="common">Acinetobacter genomosp. 3</name>
    <dbReference type="NCBI Taxonomy" id="48296"/>
    <lineage>
        <taxon>Bacteria</taxon>
        <taxon>Pseudomonadati</taxon>
        <taxon>Pseudomonadota</taxon>
        <taxon>Gammaproteobacteria</taxon>
        <taxon>Moraxellales</taxon>
        <taxon>Moraxellaceae</taxon>
        <taxon>Acinetobacter</taxon>
        <taxon>Acinetobacter calcoaceticus/baumannii complex</taxon>
    </lineage>
</organism>
<dbReference type="RefSeq" id="WP_167563271.1">
    <property type="nucleotide sequence ID" value="NZ_CP049806.1"/>
</dbReference>
<keyword evidence="1" id="KW-1133">Transmembrane helix</keyword>
<proteinExistence type="predicted"/>
<name>A0A6H0FSH0_ACIPI</name>
<evidence type="ECO:0000313" key="2">
    <source>
        <dbReference type="EMBL" id="QIT17288.1"/>
    </source>
</evidence>
<dbReference type="Proteomes" id="UP000501692">
    <property type="component" value="Chromosome"/>
</dbReference>
<evidence type="ECO:0000313" key="3">
    <source>
        <dbReference type="Proteomes" id="UP000501692"/>
    </source>
</evidence>
<dbReference type="EMBL" id="CP049806">
    <property type="protein sequence ID" value="QIT17288.1"/>
    <property type="molecule type" value="Genomic_DNA"/>
</dbReference>
<gene>
    <name evidence="2" type="ORF">G8E09_05935</name>
</gene>
<keyword evidence="1" id="KW-0812">Transmembrane</keyword>
<feature type="transmembrane region" description="Helical" evidence="1">
    <location>
        <begin position="30"/>
        <end position="52"/>
    </location>
</feature>
<sequence length="53" mass="5574">MTNHTSKSQLKVDGKMSESGADYVGKIQSYAVLIVAISILISAIGGLAWLFCG</sequence>
<protein>
    <submittedName>
        <fullName evidence="2">Uncharacterized protein</fullName>
    </submittedName>
</protein>
<dbReference type="AlphaFoldDB" id="A0A6H0FSH0"/>
<reference evidence="2 3" key="1">
    <citation type="submission" date="2020-03" db="EMBL/GenBank/DDBJ databases">
        <authorList>
            <person name="Zhang L."/>
            <person name="Han X."/>
            <person name="Chen Y."/>
            <person name="Yu Y."/>
        </authorList>
    </citation>
    <scope>NUCLEOTIDE SEQUENCE [LARGE SCALE GENOMIC DNA]</scope>
    <source>
        <strain evidence="2 3">A1254</strain>
    </source>
</reference>
<accession>A0A6H0FSH0</accession>